<feature type="transmembrane region" description="Helical" evidence="8">
    <location>
        <begin position="418"/>
        <end position="436"/>
    </location>
</feature>
<evidence type="ECO:0000256" key="6">
    <source>
        <dbReference type="ARBA" id="ARBA00022989"/>
    </source>
</evidence>
<keyword evidence="4 11" id="KW-0808">Transferase</keyword>
<feature type="transmembrane region" description="Helical" evidence="8">
    <location>
        <begin position="393"/>
        <end position="412"/>
    </location>
</feature>
<keyword evidence="2" id="KW-1003">Cell membrane</keyword>
<keyword evidence="6 8" id="KW-1133">Transmembrane helix</keyword>
<dbReference type="KEGG" id="spue:AB5L97_13605"/>
<evidence type="ECO:0000256" key="5">
    <source>
        <dbReference type="ARBA" id="ARBA00022692"/>
    </source>
</evidence>
<evidence type="ECO:0000256" key="2">
    <source>
        <dbReference type="ARBA" id="ARBA00022475"/>
    </source>
</evidence>
<dbReference type="InterPro" id="IPR056785">
    <property type="entry name" value="YkcA/B-like_C"/>
</dbReference>
<feature type="transmembrane region" description="Helical" evidence="8">
    <location>
        <begin position="21"/>
        <end position="41"/>
    </location>
</feature>
<dbReference type="Pfam" id="PF13231">
    <property type="entry name" value="PMT_2"/>
    <property type="match status" value="1"/>
</dbReference>
<evidence type="ECO:0000256" key="1">
    <source>
        <dbReference type="ARBA" id="ARBA00004651"/>
    </source>
</evidence>
<evidence type="ECO:0000259" key="9">
    <source>
        <dbReference type="Pfam" id="PF13231"/>
    </source>
</evidence>
<dbReference type="PANTHER" id="PTHR33908">
    <property type="entry name" value="MANNOSYLTRANSFERASE YKCB-RELATED"/>
    <property type="match status" value="1"/>
</dbReference>
<dbReference type="RefSeq" id="WP_369045062.1">
    <property type="nucleotide sequence ID" value="NZ_CP163302.1"/>
</dbReference>
<feature type="transmembrane region" description="Helical" evidence="8">
    <location>
        <begin position="222"/>
        <end position="242"/>
    </location>
</feature>
<evidence type="ECO:0000256" key="7">
    <source>
        <dbReference type="ARBA" id="ARBA00023136"/>
    </source>
</evidence>
<feature type="transmembrane region" description="Helical" evidence="8">
    <location>
        <begin position="129"/>
        <end position="148"/>
    </location>
</feature>
<dbReference type="GO" id="GO:0016763">
    <property type="term" value="F:pentosyltransferase activity"/>
    <property type="evidence" value="ECO:0007669"/>
    <property type="project" value="TreeGrafter"/>
</dbReference>
<protein>
    <submittedName>
        <fullName evidence="11">Glycosyltransferase family 39 protein</fullName>
        <ecNumber evidence="11">2.4.-.-</ecNumber>
    </submittedName>
</protein>
<feature type="transmembrane region" description="Helical" evidence="8">
    <location>
        <begin position="334"/>
        <end position="353"/>
    </location>
</feature>
<feature type="transmembrane region" description="Helical" evidence="8">
    <location>
        <begin position="83"/>
        <end position="99"/>
    </location>
</feature>
<evidence type="ECO:0000313" key="11">
    <source>
        <dbReference type="EMBL" id="XDP44306.1"/>
    </source>
</evidence>
<feature type="transmembrane region" description="Helical" evidence="8">
    <location>
        <begin position="184"/>
        <end position="210"/>
    </location>
</feature>
<dbReference type="EC" id="2.4.-.-" evidence="11"/>
<keyword evidence="7 8" id="KW-0472">Membrane</keyword>
<feature type="domain" description="Glycosyltransferase RgtA/B/C/D-like" evidence="9">
    <location>
        <begin position="81"/>
        <end position="236"/>
    </location>
</feature>
<feature type="transmembrane region" description="Helical" evidence="8">
    <location>
        <begin position="448"/>
        <end position="468"/>
    </location>
</feature>
<dbReference type="Pfam" id="PF24878">
    <property type="entry name" value="YkcB_C"/>
    <property type="match status" value="1"/>
</dbReference>
<reference evidence="11" key="1">
    <citation type="submission" date="2024-07" db="EMBL/GenBank/DDBJ databases">
        <authorList>
            <person name="fu j."/>
        </authorList>
    </citation>
    <scope>NUCLEOTIDE SEQUENCE</scope>
    <source>
        <strain evidence="11">P10A9</strain>
    </source>
</reference>
<dbReference type="InterPro" id="IPR050297">
    <property type="entry name" value="LipidA_mod_glycosyltrf_83"/>
</dbReference>
<organism evidence="11">
    <name type="scientific">Sinomonas puerhi</name>
    <dbReference type="NCBI Taxonomy" id="3238584"/>
    <lineage>
        <taxon>Bacteria</taxon>
        <taxon>Bacillati</taxon>
        <taxon>Actinomycetota</taxon>
        <taxon>Actinomycetes</taxon>
        <taxon>Micrococcales</taxon>
        <taxon>Micrococcaceae</taxon>
        <taxon>Sinomonas</taxon>
    </lineage>
</organism>
<proteinExistence type="predicted"/>
<dbReference type="GO" id="GO:0010041">
    <property type="term" value="P:response to iron(III) ion"/>
    <property type="evidence" value="ECO:0007669"/>
    <property type="project" value="TreeGrafter"/>
</dbReference>
<dbReference type="AlphaFoldDB" id="A0AB39L015"/>
<dbReference type="GO" id="GO:0005886">
    <property type="term" value="C:plasma membrane"/>
    <property type="evidence" value="ECO:0007669"/>
    <property type="project" value="UniProtKB-SubCell"/>
</dbReference>
<feature type="transmembrane region" description="Helical" evidence="8">
    <location>
        <begin position="359"/>
        <end position="381"/>
    </location>
</feature>
<evidence type="ECO:0000256" key="3">
    <source>
        <dbReference type="ARBA" id="ARBA00022676"/>
    </source>
</evidence>
<dbReference type="InterPro" id="IPR038731">
    <property type="entry name" value="RgtA/B/C-like"/>
</dbReference>
<keyword evidence="5 8" id="KW-0812">Transmembrane</keyword>
<dbReference type="GO" id="GO:0009103">
    <property type="term" value="P:lipopolysaccharide biosynthetic process"/>
    <property type="evidence" value="ECO:0007669"/>
    <property type="project" value="UniProtKB-ARBA"/>
</dbReference>
<evidence type="ECO:0000256" key="8">
    <source>
        <dbReference type="SAM" id="Phobius"/>
    </source>
</evidence>
<evidence type="ECO:0000256" key="4">
    <source>
        <dbReference type="ARBA" id="ARBA00022679"/>
    </source>
</evidence>
<feature type="transmembrane region" description="Helical" evidence="8">
    <location>
        <begin position="304"/>
        <end position="322"/>
    </location>
</feature>
<gene>
    <name evidence="11" type="ORF">AB5L97_13605</name>
</gene>
<sequence length="617" mass="66025">MSIGFRDANTRTRNRVMRVLVSRDAQVAAFVFVTGIVWLGWNVSINGLGNPYYAAATQSALANPHNLFFGASDLSGGESIDKPPFTVWLTVPLVAVFGLGSFPVLLPSIIMGAGSASLAYFIARTYTSHVWALLSGILVLAVPVHVSMSRINNPDAPLVFFCTAAVLAVLRLKRLSTASLVTGFLLGLGILTKQLQALLIVPSLMAVMVLRFPEWKRLTRAVVGAALASVGPSLLWMVPVMATPAQNRPWVGGTKNNDLIDLTIGYNGIGRLSGAIDQGDIQVVGASGPTESSGSLTRLLTLNYAPELLGFLIVGVLGVILLSSHAARSRKTHAALAALCLWFAVGFIVFSFMEGGMHPYYLSFIAIPAALLGGWVIESIIKGRHTATAWRTALALGIATISILLVVWMSWFPPGWEYLAKLSFITGSVAVLGLFLPGRLRHSGRRITTMGLVFLLAVPAAGFDVATMTNPQDGTFFLSGPVPAVDSFHLDDARKRSVQSAAERNSDDLFTLIQHAKARKWAAITLGGEAAARYQLDTGVPVIALAGFNGADGFPSQGQLESWIAGGDVQYYIHRADVADSLPLSHRTLQMVDWITTHFSRTDVSGVAVYDLTEPLS</sequence>
<accession>A0AB39L015</accession>
<comment type="subcellular location">
    <subcellularLocation>
        <location evidence="1">Cell membrane</location>
        <topology evidence="1">Multi-pass membrane protein</topology>
    </subcellularLocation>
</comment>
<dbReference type="PANTHER" id="PTHR33908:SF3">
    <property type="entry name" value="UNDECAPRENYL PHOSPHATE-ALPHA-4-AMINO-4-DEOXY-L-ARABINOSE ARABINOSYL TRANSFERASE"/>
    <property type="match status" value="1"/>
</dbReference>
<evidence type="ECO:0000259" key="10">
    <source>
        <dbReference type="Pfam" id="PF24878"/>
    </source>
</evidence>
<name>A0AB39L015_9MICC</name>
<keyword evidence="3 11" id="KW-0328">Glycosyltransferase</keyword>
<feature type="domain" description="Putative mannosyltransferase YkcA/B-like C-terminal" evidence="10">
    <location>
        <begin position="512"/>
        <end position="597"/>
    </location>
</feature>
<dbReference type="EMBL" id="CP163302">
    <property type="protein sequence ID" value="XDP44306.1"/>
    <property type="molecule type" value="Genomic_DNA"/>
</dbReference>